<dbReference type="AlphaFoldDB" id="A0AAW9R5J9"/>
<sequence>MPGALLAQYYDDPGLGSRPVAAHPQDYKPLGIRAGAFMLHPGVQVGAEYTDNVLFSDGEKSSDTIFHVRPYISAQSTWSQHSLNVSLSADIARHADFSVRDYEDYFFGVSGRVDVKTRSYLTYSVDYLDLHEDLNSRGSEQGIEPTRYNSTGFTLGYDHTFNRLSLGASYGWSQFDYDNVLDANGEIIDNQDRDRDSNTYSLRAGYQFRTDQQVYVSYTGYSRDFDQQFDRNGYERAGDGYSVNGGLRLSITGKLNGNIFASYHNRDFDDPRLPSADGFAGGAGLTWLPTQLTTVYASMASSIEDTTNRDSSGYLQRIYTLRADHELRRHLQLNTFVSYRTYDYQPIENAPETARSQDDSWRAGFGANWFINRHAYLNASYTWESLDSSVANDDYTVNRVWLLLGLEY</sequence>
<reference evidence="1 2" key="1">
    <citation type="submission" date="2024-02" db="EMBL/GenBank/DDBJ databases">
        <title>A novel Wenzhouxiangellaceae bacterium, isolated from coastal sediments.</title>
        <authorList>
            <person name="Du Z.-J."/>
            <person name="Ye Y.-Q."/>
            <person name="Zhang X.-Y."/>
        </authorList>
    </citation>
    <scope>NUCLEOTIDE SEQUENCE [LARGE SCALE GENOMIC DNA]</scope>
    <source>
        <strain evidence="1 2">CH-27</strain>
    </source>
</reference>
<dbReference type="InterPro" id="IPR018759">
    <property type="entry name" value="BBP2_2"/>
</dbReference>
<dbReference type="Proteomes" id="UP001359886">
    <property type="component" value="Unassembled WGS sequence"/>
</dbReference>
<comment type="caution">
    <text evidence="1">The sequence shown here is derived from an EMBL/GenBank/DDBJ whole genome shotgun (WGS) entry which is preliminary data.</text>
</comment>
<dbReference type="EMBL" id="JAZHOG010000002">
    <property type="protein sequence ID" value="MEJ8566877.1"/>
    <property type="molecule type" value="Genomic_DNA"/>
</dbReference>
<evidence type="ECO:0000313" key="1">
    <source>
        <dbReference type="EMBL" id="MEJ8566877.1"/>
    </source>
</evidence>
<keyword evidence="2" id="KW-1185">Reference proteome</keyword>
<accession>A0AAW9R5J9</accession>
<protein>
    <submittedName>
        <fullName evidence="1">Outer membrane beta-barrel protein</fullName>
    </submittedName>
</protein>
<proteinExistence type="predicted"/>
<dbReference type="SUPFAM" id="SSF56935">
    <property type="entry name" value="Porins"/>
    <property type="match status" value="1"/>
</dbReference>
<organism evidence="1 2">
    <name type="scientific">Elongatibacter sediminis</name>
    <dbReference type="NCBI Taxonomy" id="3119006"/>
    <lineage>
        <taxon>Bacteria</taxon>
        <taxon>Pseudomonadati</taxon>
        <taxon>Pseudomonadota</taxon>
        <taxon>Gammaproteobacteria</taxon>
        <taxon>Chromatiales</taxon>
        <taxon>Wenzhouxiangellaceae</taxon>
        <taxon>Elongatibacter</taxon>
    </lineage>
</organism>
<gene>
    <name evidence="1" type="ORF">V3330_04515</name>
</gene>
<evidence type="ECO:0000313" key="2">
    <source>
        <dbReference type="Proteomes" id="UP001359886"/>
    </source>
</evidence>
<dbReference type="Pfam" id="PF10082">
    <property type="entry name" value="BBP2_2"/>
    <property type="match status" value="1"/>
</dbReference>
<dbReference type="RefSeq" id="WP_354694196.1">
    <property type="nucleotide sequence ID" value="NZ_JAZHOG010000002.1"/>
</dbReference>
<name>A0AAW9R5J9_9GAMM</name>